<evidence type="ECO:0000256" key="5">
    <source>
        <dbReference type="PIRNR" id="PIRNR038471"/>
    </source>
</evidence>
<reference evidence="7 8" key="1">
    <citation type="submission" date="2016-11" db="EMBL/GenBank/DDBJ databases">
        <title>Trade-off between light-utilization and light-protection in marine flavobacteria.</title>
        <authorList>
            <person name="Kumagai Y."/>
        </authorList>
    </citation>
    <scope>NUCLEOTIDE SEQUENCE [LARGE SCALE GENOMIC DNA]</scope>
    <source>
        <strain evidence="7 8">NBRC 107125</strain>
    </source>
</reference>
<dbReference type="InterPro" id="IPR055342">
    <property type="entry name" value="MreC_beta-barrel_core"/>
</dbReference>
<dbReference type="GO" id="GO:0005886">
    <property type="term" value="C:plasma membrane"/>
    <property type="evidence" value="ECO:0007669"/>
    <property type="project" value="TreeGrafter"/>
</dbReference>
<dbReference type="Pfam" id="PF04085">
    <property type="entry name" value="MreC"/>
    <property type="match status" value="1"/>
</dbReference>
<evidence type="ECO:0000256" key="3">
    <source>
        <dbReference type="ARBA" id="ARBA00022960"/>
    </source>
</evidence>
<dbReference type="FunFam" id="2.40.10.350:FF:000002">
    <property type="entry name" value="Cell shape-determining protein MreC"/>
    <property type="match status" value="1"/>
</dbReference>
<dbReference type="KEGG" id="osg:BST96_01965"/>
<keyword evidence="8" id="KW-1185">Reference proteome</keyword>
<gene>
    <name evidence="7" type="ORF">BST96_01965</name>
</gene>
<dbReference type="Proteomes" id="UP000193450">
    <property type="component" value="Chromosome"/>
</dbReference>
<comment type="similarity">
    <text evidence="1 5">Belongs to the MreC family.</text>
</comment>
<dbReference type="PANTHER" id="PTHR34138:SF1">
    <property type="entry name" value="CELL SHAPE-DETERMINING PROTEIN MREC"/>
    <property type="match status" value="1"/>
</dbReference>
<dbReference type="InterPro" id="IPR042175">
    <property type="entry name" value="Cell/Rod_MreC_2"/>
</dbReference>
<dbReference type="Gene3D" id="2.40.10.350">
    <property type="entry name" value="Rod shape-determining protein MreC, domain 2"/>
    <property type="match status" value="1"/>
</dbReference>
<dbReference type="InterPro" id="IPR007221">
    <property type="entry name" value="MreC"/>
</dbReference>
<dbReference type="GO" id="GO:0008360">
    <property type="term" value="P:regulation of cell shape"/>
    <property type="evidence" value="ECO:0007669"/>
    <property type="project" value="UniProtKB-KW"/>
</dbReference>
<organism evidence="7 8">
    <name type="scientific">Oceanicoccus sagamiensis</name>
    <dbReference type="NCBI Taxonomy" id="716816"/>
    <lineage>
        <taxon>Bacteria</taxon>
        <taxon>Pseudomonadati</taxon>
        <taxon>Pseudomonadota</taxon>
        <taxon>Gammaproteobacteria</taxon>
        <taxon>Cellvibrionales</taxon>
        <taxon>Spongiibacteraceae</taxon>
        <taxon>Oceanicoccus</taxon>
    </lineage>
</organism>
<dbReference type="PIRSF" id="PIRSF038471">
    <property type="entry name" value="MreC"/>
    <property type="match status" value="1"/>
</dbReference>
<comment type="function">
    <text evidence="5">Involved in formation and maintenance of cell shape.</text>
</comment>
<sequence>MKPLFVKGPSIGARLLILSLLALVLIFAGQRFGWVKDLQANLSIVATPFYWVSDIPTKISEWGDENIRSRKTLISDNERLSAESLLLKAQVQKLASLEAENVRLRELLNSSAILDDSVLVAEMVGVSPDPLHHQIIVNKGKKDGLYVGQPVIDALGLMGQIIEVGPLQSRVLLITDAAHALPVQINRNGVRSVAEGVGLFHEVILQHVAATTDIKVGDLLVSSGLGQRFPVGYPVAVVTEVTIDPGQAFAIVKAKPSAALNRSRHVLLVFSNRLEGSEAVEPE</sequence>
<dbReference type="InterPro" id="IPR042177">
    <property type="entry name" value="Cell/Rod_1"/>
</dbReference>
<proteinExistence type="inferred from homology"/>
<dbReference type="PANTHER" id="PTHR34138">
    <property type="entry name" value="CELL SHAPE-DETERMINING PROTEIN MREC"/>
    <property type="match status" value="1"/>
</dbReference>
<accession>A0A1X9NBQ1</accession>
<dbReference type="OrthoDB" id="9808025at2"/>
<evidence type="ECO:0000313" key="7">
    <source>
        <dbReference type="EMBL" id="ARN72979.1"/>
    </source>
</evidence>
<keyword evidence="3 5" id="KW-0133">Cell shape</keyword>
<dbReference type="STRING" id="716816.BST96_01965"/>
<evidence type="ECO:0000256" key="4">
    <source>
        <dbReference type="ARBA" id="ARBA00032089"/>
    </source>
</evidence>
<protein>
    <recommendedName>
        <fullName evidence="2 5">Cell shape-determining protein MreC</fullName>
    </recommendedName>
    <alternativeName>
        <fullName evidence="4 5">Cell shape protein MreC</fullName>
    </alternativeName>
</protein>
<dbReference type="NCBIfam" id="TIGR00219">
    <property type="entry name" value="mreC"/>
    <property type="match status" value="1"/>
</dbReference>
<dbReference type="AlphaFoldDB" id="A0A1X9NBQ1"/>
<dbReference type="Gene3D" id="2.40.10.340">
    <property type="entry name" value="Rod shape-determining protein MreC, domain 1"/>
    <property type="match status" value="1"/>
</dbReference>
<evidence type="ECO:0000256" key="1">
    <source>
        <dbReference type="ARBA" id="ARBA00009369"/>
    </source>
</evidence>
<evidence type="ECO:0000259" key="6">
    <source>
        <dbReference type="Pfam" id="PF04085"/>
    </source>
</evidence>
<dbReference type="EMBL" id="CP019343">
    <property type="protein sequence ID" value="ARN72979.1"/>
    <property type="molecule type" value="Genomic_DNA"/>
</dbReference>
<feature type="domain" description="Rod shape-determining protein MreC beta-barrel core" evidence="6">
    <location>
        <begin position="124"/>
        <end position="269"/>
    </location>
</feature>
<evidence type="ECO:0000256" key="2">
    <source>
        <dbReference type="ARBA" id="ARBA00013855"/>
    </source>
</evidence>
<name>A0A1X9NBQ1_9GAMM</name>
<evidence type="ECO:0000313" key="8">
    <source>
        <dbReference type="Proteomes" id="UP000193450"/>
    </source>
</evidence>